<keyword evidence="2" id="KW-0812">Transmembrane</keyword>
<evidence type="ECO:0000256" key="2">
    <source>
        <dbReference type="SAM" id="Phobius"/>
    </source>
</evidence>
<gene>
    <name evidence="3" type="ORF">MGWOODY_Tha775</name>
</gene>
<sequence length="262" mass="29668">MSAIGLVIAIAVPISLVLFAFVIWGRKQQASNAKREQARLVKQKADDLLEALEFLILVDNHQEIQQVVLDRVVQLYERANSAMPKADKDAPAAQAFDVDEYRQKISQNQNLRKVFKSDRELRYGRRQLTRILKTLGPLAKGRVISETAMLEYRRYLRMTMLEREVDTYTAQGDVAGQRGDVLTASNYYKAAKKLLIEFDLQYPEKTERIRELAQRTAALYNSKDNVNSNDALSRALSKEEAAEASGQFGIPADPSAQAKKKF</sequence>
<reference evidence="3" key="1">
    <citation type="submission" date="2015-10" db="EMBL/GenBank/DDBJ databases">
        <authorList>
            <person name="Gilbert D.G."/>
        </authorList>
    </citation>
    <scope>NUCLEOTIDE SEQUENCE</scope>
</reference>
<feature type="region of interest" description="Disordered" evidence="1">
    <location>
        <begin position="242"/>
        <end position="262"/>
    </location>
</feature>
<keyword evidence="2" id="KW-0472">Membrane</keyword>
<accession>A0A161JZT1</accession>
<evidence type="ECO:0000313" key="3">
    <source>
        <dbReference type="EMBL" id="CUS41216.1"/>
    </source>
</evidence>
<keyword evidence="2" id="KW-1133">Transmembrane helix</keyword>
<organism evidence="3">
    <name type="scientific">hydrothermal vent metagenome</name>
    <dbReference type="NCBI Taxonomy" id="652676"/>
    <lineage>
        <taxon>unclassified sequences</taxon>
        <taxon>metagenomes</taxon>
        <taxon>ecological metagenomes</taxon>
    </lineage>
</organism>
<dbReference type="EMBL" id="CZQC01000036">
    <property type="protein sequence ID" value="CUS41216.1"/>
    <property type="molecule type" value="Genomic_DNA"/>
</dbReference>
<name>A0A161JZT1_9ZZZZ</name>
<evidence type="ECO:0000256" key="1">
    <source>
        <dbReference type="SAM" id="MobiDB-lite"/>
    </source>
</evidence>
<protein>
    <submittedName>
        <fullName evidence="3">Uncharacterized protein</fullName>
    </submittedName>
</protein>
<dbReference type="AlphaFoldDB" id="A0A161JZT1"/>
<proteinExistence type="predicted"/>
<feature type="transmembrane region" description="Helical" evidence="2">
    <location>
        <begin position="6"/>
        <end position="25"/>
    </location>
</feature>